<reference evidence="1 2" key="1">
    <citation type="submission" date="2016-03" db="EMBL/GenBank/DDBJ databases">
        <title>Cyphomyrmex costatus WGS genome.</title>
        <authorList>
            <person name="Nygaard S."/>
            <person name="Hu H."/>
            <person name="Boomsma J."/>
            <person name="Zhang G."/>
        </authorList>
    </citation>
    <scope>NUCLEOTIDE SEQUENCE [LARGE SCALE GENOMIC DNA]</scope>
    <source>
        <strain evidence="1">MS0001</strain>
        <tissue evidence="1">Whole body</tissue>
    </source>
</reference>
<proteinExistence type="predicted"/>
<protein>
    <submittedName>
        <fullName evidence="1">Uncharacterized protein</fullName>
    </submittedName>
</protein>
<name>A0A195C9T6_9HYME</name>
<organism evidence="1 2">
    <name type="scientific">Cyphomyrmex costatus</name>
    <dbReference type="NCBI Taxonomy" id="456900"/>
    <lineage>
        <taxon>Eukaryota</taxon>
        <taxon>Metazoa</taxon>
        <taxon>Ecdysozoa</taxon>
        <taxon>Arthropoda</taxon>
        <taxon>Hexapoda</taxon>
        <taxon>Insecta</taxon>
        <taxon>Pterygota</taxon>
        <taxon>Neoptera</taxon>
        <taxon>Endopterygota</taxon>
        <taxon>Hymenoptera</taxon>
        <taxon>Apocrita</taxon>
        <taxon>Aculeata</taxon>
        <taxon>Formicoidea</taxon>
        <taxon>Formicidae</taxon>
        <taxon>Myrmicinae</taxon>
        <taxon>Cyphomyrmex</taxon>
    </lineage>
</organism>
<dbReference type="EMBL" id="KQ978068">
    <property type="protein sequence ID" value="KYM97475.1"/>
    <property type="molecule type" value="Genomic_DNA"/>
</dbReference>
<sequence>MSDEFNTRHEVRQTIAAPAWMFLPRTPLRRGLTSVATRKLQNHAAGKFLVLKKSRSLSIWKRPLRKYGAVISHLRFFADISKLIETRLCMRPAQVILQVAGEVCRTVTKDEERFREAEESSIKARMKGSLRGACGAQEYLALTFLFNDVDENINVE</sequence>
<dbReference type="Proteomes" id="UP000078542">
    <property type="component" value="Unassembled WGS sequence"/>
</dbReference>
<keyword evidence="2" id="KW-1185">Reference proteome</keyword>
<evidence type="ECO:0000313" key="1">
    <source>
        <dbReference type="EMBL" id="KYM97475.1"/>
    </source>
</evidence>
<accession>A0A195C9T6</accession>
<evidence type="ECO:0000313" key="2">
    <source>
        <dbReference type="Proteomes" id="UP000078542"/>
    </source>
</evidence>
<gene>
    <name evidence="1" type="ORF">ALC62_11767</name>
</gene>
<dbReference type="AlphaFoldDB" id="A0A195C9T6"/>